<evidence type="ECO:0000313" key="4">
    <source>
        <dbReference type="Proteomes" id="UP000662857"/>
    </source>
</evidence>
<organism evidence="3 4">
    <name type="scientific">Natronosporangium hydrolyticum</name>
    <dbReference type="NCBI Taxonomy" id="2811111"/>
    <lineage>
        <taxon>Bacteria</taxon>
        <taxon>Bacillati</taxon>
        <taxon>Actinomycetota</taxon>
        <taxon>Actinomycetes</taxon>
        <taxon>Micromonosporales</taxon>
        <taxon>Micromonosporaceae</taxon>
        <taxon>Natronosporangium</taxon>
    </lineage>
</organism>
<evidence type="ECO:0000256" key="1">
    <source>
        <dbReference type="ARBA" id="ARBA00022723"/>
    </source>
</evidence>
<dbReference type="InterPro" id="IPR002616">
    <property type="entry name" value="tRNA_ribo_trans-like"/>
</dbReference>
<dbReference type="GO" id="GO:0006400">
    <property type="term" value="P:tRNA modification"/>
    <property type="evidence" value="ECO:0007669"/>
    <property type="project" value="InterPro"/>
</dbReference>
<keyword evidence="4" id="KW-1185">Reference proteome</keyword>
<dbReference type="KEGG" id="nhy:JQS43_21655"/>
<dbReference type="Gene3D" id="3.20.20.105">
    <property type="entry name" value="Queuine tRNA-ribosyltransferase-like"/>
    <property type="match status" value="1"/>
</dbReference>
<dbReference type="Pfam" id="PF01702">
    <property type="entry name" value="TGT"/>
    <property type="match status" value="1"/>
</dbReference>
<dbReference type="Proteomes" id="UP000662857">
    <property type="component" value="Chromosome"/>
</dbReference>
<dbReference type="EMBL" id="CP070499">
    <property type="protein sequence ID" value="QSB14109.1"/>
    <property type="molecule type" value="Genomic_DNA"/>
</dbReference>
<dbReference type="AlphaFoldDB" id="A0A895YF95"/>
<sequence>MTSVDDPVASGVCLETAHGAIALPTFLPDATRASVRTVDTLDLRTVGIDAVMVNAMHLAQRPGLRNVRQAGGLHRLMAWDGAIVSDSGGFQVLSLLRKQGKTSSIRAGGVTFREPDNGKKTVLTPGKVIEWQFSLKSDVAIALDDCTGPDDSAAEQLASTERTIRWFQQARKAYDLQCRQRREADPPLLVGVVQGGADPTLRERCVDALVESGAQGFGFGGWPLNAAGELEFDMFALIARLTPSNAPLFALGVGRPEHLVSLCQLTRRWVFDCTIPTRDARHGRLYAFVPDIATRGLTPDRGFYRNVYIHDEENARVDEPICATCDCPTCRRYSRAYLHHLFRVRDGLADRLATLHNLRFYTRLLEMLRAGGGPVPATAG</sequence>
<evidence type="ECO:0000259" key="2">
    <source>
        <dbReference type="Pfam" id="PF01702"/>
    </source>
</evidence>
<dbReference type="GO" id="GO:0046872">
    <property type="term" value="F:metal ion binding"/>
    <property type="evidence" value="ECO:0007669"/>
    <property type="project" value="UniProtKB-KW"/>
</dbReference>
<dbReference type="PANTHER" id="PTHR43468">
    <property type="match status" value="1"/>
</dbReference>
<feature type="domain" description="tRNA-guanine(15) transglycosylase-like" evidence="2">
    <location>
        <begin position="14"/>
        <end position="370"/>
    </location>
</feature>
<evidence type="ECO:0000313" key="3">
    <source>
        <dbReference type="EMBL" id="QSB14109.1"/>
    </source>
</evidence>
<dbReference type="PANTHER" id="PTHR43468:SF1">
    <property type="entry name" value="TRNA-GUANOSINE(34) QUEUINE TRANSGLYCOSYLASE"/>
    <property type="match status" value="1"/>
</dbReference>
<dbReference type="InterPro" id="IPR036511">
    <property type="entry name" value="TGT-like_sf"/>
</dbReference>
<dbReference type="NCBIfam" id="TIGR00449">
    <property type="entry name" value="tgt_general"/>
    <property type="match status" value="1"/>
</dbReference>
<proteinExistence type="predicted"/>
<reference evidence="3" key="1">
    <citation type="submission" date="2021-02" db="EMBL/GenBank/DDBJ databases">
        <title>Natrosporangium hydrolyticum gen. nov., sp. nov, a haloalkaliphilic actinobacterium from a soda solonchak soil.</title>
        <authorList>
            <person name="Sorokin D.Y."/>
            <person name="Khijniak T.V."/>
            <person name="Zakharycheva A.P."/>
            <person name="Boueva O.V."/>
            <person name="Ariskina E.V."/>
            <person name="Hahnke R.L."/>
            <person name="Bunk B."/>
            <person name="Sproer C."/>
            <person name="Schumann P."/>
            <person name="Evtushenko L.I."/>
            <person name="Kublanov I.V."/>
        </authorList>
    </citation>
    <scope>NUCLEOTIDE SEQUENCE</scope>
    <source>
        <strain evidence="3">DSM 106523</strain>
    </source>
</reference>
<protein>
    <submittedName>
        <fullName evidence="3">Queuine tRNA-ribosyltransferase family protein</fullName>
    </submittedName>
</protein>
<dbReference type="SUPFAM" id="SSF51713">
    <property type="entry name" value="tRNA-guanine transglycosylase"/>
    <property type="match status" value="1"/>
</dbReference>
<accession>A0A895YF95</accession>
<dbReference type="RefSeq" id="WP_239676225.1">
    <property type="nucleotide sequence ID" value="NZ_CP070499.1"/>
</dbReference>
<gene>
    <name evidence="3" type="ORF">JQS43_21655</name>
</gene>
<name>A0A895YF95_9ACTN</name>
<keyword evidence="1" id="KW-0479">Metal-binding</keyword>